<dbReference type="FunFam" id="3.30.50.10:FF:000030">
    <property type="entry name" value="Nuclear Hormone Receptor family"/>
    <property type="match status" value="1"/>
</dbReference>
<dbReference type="EMBL" id="JBICCN010000232">
    <property type="protein sequence ID" value="KAL3085112.1"/>
    <property type="molecule type" value="Genomic_DNA"/>
</dbReference>
<dbReference type="Gene3D" id="3.30.50.10">
    <property type="entry name" value="Erythroid Transcription Factor GATA-1, subunit A"/>
    <property type="match status" value="1"/>
</dbReference>
<sequence>MLCLVCGDRASGRHYGVLSCDGCRGFFKRSIRRNLDYKCKERGDCVVDLARRNQCQSCRFRKCLAVQMNRNAVQNERSALPKVAQSVLCCDASQKAREFPPPIIRRSSIPCSMVVAPSPFFSAAFAENEHSQNFALSRECGLPTLTTQMECATHQSSVVSANNQMIRSGPSALRFDQSNGFSIARLLPSSPPFHFPSSHRSFAFLSVLITSLRTFPPFRDLISKQCMDSLFSDGWHRFFLAHLPQLFAQISLQNVCHTNSSPFTNLCQQLSQLRLNAFEQWLFGCAALFHQKNKTVLQQDELELRAVATLIDCCLGVQMPSPTLFGTAQFRLARLFTLLAHIFTIEADTVLKHFFPRHSVEQIRTLWEQNK</sequence>
<comment type="similarity">
    <text evidence="2">Belongs to the nuclear hormone receptor family.</text>
</comment>
<gene>
    <name evidence="12" type="ORF">niasHS_010181</name>
</gene>
<dbReference type="PROSITE" id="PS51030">
    <property type="entry name" value="NUCLEAR_REC_DBD_2"/>
    <property type="match status" value="1"/>
</dbReference>
<dbReference type="InterPro" id="IPR035500">
    <property type="entry name" value="NHR-like_dom_sf"/>
</dbReference>
<comment type="caution">
    <text evidence="12">The sequence shown here is derived from an EMBL/GenBank/DDBJ whole genome shotgun (WGS) entry which is preliminary data.</text>
</comment>
<dbReference type="PRINTS" id="PR00047">
    <property type="entry name" value="STROIDFINGER"/>
</dbReference>
<evidence type="ECO:0000256" key="9">
    <source>
        <dbReference type="ARBA" id="ARBA00023170"/>
    </source>
</evidence>
<keyword evidence="7" id="KW-0238">DNA-binding</keyword>
<dbReference type="Proteomes" id="UP001620645">
    <property type="component" value="Unassembled WGS sequence"/>
</dbReference>
<keyword evidence="4" id="KW-0863">Zinc-finger</keyword>
<dbReference type="InterPro" id="IPR013088">
    <property type="entry name" value="Znf_NHR/GATA"/>
</dbReference>
<name>A0ABD2J3B4_HETSC</name>
<evidence type="ECO:0000259" key="11">
    <source>
        <dbReference type="PROSITE" id="PS51030"/>
    </source>
</evidence>
<keyword evidence="9" id="KW-0675">Receptor</keyword>
<comment type="subcellular location">
    <subcellularLocation>
        <location evidence="1">Nucleus</location>
    </subcellularLocation>
</comment>
<keyword evidence="10" id="KW-0539">Nucleus</keyword>
<evidence type="ECO:0000256" key="4">
    <source>
        <dbReference type="ARBA" id="ARBA00022771"/>
    </source>
</evidence>
<dbReference type="GO" id="GO:0003677">
    <property type="term" value="F:DNA binding"/>
    <property type="evidence" value="ECO:0007669"/>
    <property type="project" value="UniProtKB-KW"/>
</dbReference>
<keyword evidence="13" id="KW-1185">Reference proteome</keyword>
<dbReference type="Pfam" id="PF00105">
    <property type="entry name" value="zf-C4"/>
    <property type="match status" value="1"/>
</dbReference>
<evidence type="ECO:0000313" key="12">
    <source>
        <dbReference type="EMBL" id="KAL3085112.1"/>
    </source>
</evidence>
<keyword evidence="6" id="KW-0805">Transcription regulation</keyword>
<evidence type="ECO:0000256" key="7">
    <source>
        <dbReference type="ARBA" id="ARBA00023125"/>
    </source>
</evidence>
<dbReference type="SUPFAM" id="SSF48508">
    <property type="entry name" value="Nuclear receptor ligand-binding domain"/>
    <property type="match status" value="1"/>
</dbReference>
<dbReference type="GO" id="GO:0005634">
    <property type="term" value="C:nucleus"/>
    <property type="evidence" value="ECO:0007669"/>
    <property type="project" value="UniProtKB-SubCell"/>
</dbReference>
<dbReference type="CDD" id="cd07164">
    <property type="entry name" value="NR_DBD_PNR_like_1"/>
    <property type="match status" value="1"/>
</dbReference>
<keyword evidence="3" id="KW-0479">Metal-binding</keyword>
<evidence type="ECO:0000256" key="5">
    <source>
        <dbReference type="ARBA" id="ARBA00022833"/>
    </source>
</evidence>
<proteinExistence type="inferred from homology"/>
<organism evidence="12 13">
    <name type="scientific">Heterodera schachtii</name>
    <name type="common">Sugarbeet cyst nematode worm</name>
    <name type="synonym">Tylenchus schachtii</name>
    <dbReference type="NCBI Taxonomy" id="97005"/>
    <lineage>
        <taxon>Eukaryota</taxon>
        <taxon>Metazoa</taxon>
        <taxon>Ecdysozoa</taxon>
        <taxon>Nematoda</taxon>
        <taxon>Chromadorea</taxon>
        <taxon>Rhabditida</taxon>
        <taxon>Tylenchina</taxon>
        <taxon>Tylenchomorpha</taxon>
        <taxon>Tylenchoidea</taxon>
        <taxon>Heteroderidae</taxon>
        <taxon>Heteroderinae</taxon>
        <taxon>Heterodera</taxon>
    </lineage>
</organism>
<evidence type="ECO:0000313" key="13">
    <source>
        <dbReference type="Proteomes" id="UP001620645"/>
    </source>
</evidence>
<dbReference type="SMART" id="SM00399">
    <property type="entry name" value="ZnF_C4"/>
    <property type="match status" value="1"/>
</dbReference>
<evidence type="ECO:0000256" key="6">
    <source>
        <dbReference type="ARBA" id="ARBA00023015"/>
    </source>
</evidence>
<evidence type="ECO:0000256" key="2">
    <source>
        <dbReference type="ARBA" id="ARBA00005993"/>
    </source>
</evidence>
<dbReference type="PROSITE" id="PS00031">
    <property type="entry name" value="NUCLEAR_REC_DBD_1"/>
    <property type="match status" value="1"/>
</dbReference>
<dbReference type="PANTHER" id="PTHR24083">
    <property type="entry name" value="NUCLEAR HORMONE RECEPTOR"/>
    <property type="match status" value="1"/>
</dbReference>
<accession>A0ABD2J3B4</accession>
<evidence type="ECO:0000256" key="10">
    <source>
        <dbReference type="ARBA" id="ARBA00023242"/>
    </source>
</evidence>
<protein>
    <recommendedName>
        <fullName evidence="11">Nuclear receptor domain-containing protein</fullName>
    </recommendedName>
</protein>
<keyword evidence="5" id="KW-0862">Zinc</keyword>
<reference evidence="12 13" key="1">
    <citation type="submission" date="2024-10" db="EMBL/GenBank/DDBJ databases">
        <authorList>
            <person name="Kim D."/>
        </authorList>
    </citation>
    <scope>NUCLEOTIDE SEQUENCE [LARGE SCALE GENOMIC DNA]</scope>
    <source>
        <strain evidence="12">Taebaek</strain>
    </source>
</reference>
<feature type="domain" description="Nuclear receptor" evidence="11">
    <location>
        <begin position="1"/>
        <end position="75"/>
    </location>
</feature>
<evidence type="ECO:0000256" key="8">
    <source>
        <dbReference type="ARBA" id="ARBA00023163"/>
    </source>
</evidence>
<dbReference type="SUPFAM" id="SSF57716">
    <property type="entry name" value="Glucocorticoid receptor-like (DNA-binding domain)"/>
    <property type="match status" value="1"/>
</dbReference>
<evidence type="ECO:0000256" key="1">
    <source>
        <dbReference type="ARBA" id="ARBA00004123"/>
    </source>
</evidence>
<dbReference type="GO" id="GO:0008270">
    <property type="term" value="F:zinc ion binding"/>
    <property type="evidence" value="ECO:0007669"/>
    <property type="project" value="UniProtKB-KW"/>
</dbReference>
<keyword evidence="8" id="KW-0804">Transcription</keyword>
<dbReference type="AlphaFoldDB" id="A0ABD2J3B4"/>
<dbReference type="InterPro" id="IPR050274">
    <property type="entry name" value="Nuclear_hormone_rcpt_NR2"/>
</dbReference>
<dbReference type="InterPro" id="IPR001628">
    <property type="entry name" value="Znf_hrmn_rcpt"/>
</dbReference>
<evidence type="ECO:0000256" key="3">
    <source>
        <dbReference type="ARBA" id="ARBA00022723"/>
    </source>
</evidence>